<gene>
    <name evidence="2" type="ORF">HW555_013798</name>
</gene>
<dbReference type="EMBL" id="JACKWZ010000729">
    <property type="protein sequence ID" value="KAF9405498.1"/>
    <property type="molecule type" value="Genomic_DNA"/>
</dbReference>
<evidence type="ECO:0000256" key="1">
    <source>
        <dbReference type="SAM" id="MobiDB-lite"/>
    </source>
</evidence>
<feature type="compositionally biased region" description="Basic residues" evidence="1">
    <location>
        <begin position="98"/>
        <end position="109"/>
    </location>
</feature>
<sequence>MEERAFTRACFAGIEDRLLPEKRLRPPLAADKVSERTPSAPGPSTAPAQRESKGKGKGKGRRPPRPPRLPRRSLRTFRGRTHSCPPPPHSNQPWVKVVSRKRKGKKKVAPKPPAAKPAAAVEKRRNSLFLRKVRSRSGHVDPRGSRARETYESVLRRARANVDPAQLGRVGSRAGRTQTGARIFEFSGAQVYDWTAEQRALNRSPALGERENVREEVREAITRHWAEELASAEFGRRTLDAIGPWHDWRFYTPVQKAGLPQAGLERLSGPSGEAPKAGGCTGGPGGEDRFQKEQRTRTTRAKAGYGASSVLYADHSVEEMERMALEDPGGDLGGGIQVLQSERDLSEGPEMPGSELARHRKGVGAAHHLRRNAATAGEGGSPAKRGVGAARARCRAHGPA</sequence>
<feature type="compositionally biased region" description="Basic and acidic residues" evidence="1">
    <location>
        <begin position="14"/>
        <end position="24"/>
    </location>
</feature>
<feature type="region of interest" description="Disordered" evidence="1">
    <location>
        <begin position="343"/>
        <end position="400"/>
    </location>
</feature>
<protein>
    <submittedName>
        <fullName evidence="2">Uncharacterized protein</fullName>
    </submittedName>
</protein>
<feature type="compositionally biased region" description="Basic residues" evidence="1">
    <location>
        <begin position="358"/>
        <end position="371"/>
    </location>
</feature>
<dbReference type="AlphaFoldDB" id="A0A835G2N4"/>
<feature type="compositionally biased region" description="Basic residues" evidence="1">
    <location>
        <begin position="55"/>
        <end position="81"/>
    </location>
</feature>
<comment type="caution">
    <text evidence="2">The sequence shown here is derived from an EMBL/GenBank/DDBJ whole genome shotgun (WGS) entry which is preliminary data.</text>
</comment>
<feature type="region of interest" description="Disordered" evidence="1">
    <location>
        <begin position="268"/>
        <end position="290"/>
    </location>
</feature>
<dbReference type="Proteomes" id="UP000648187">
    <property type="component" value="Unassembled WGS sequence"/>
</dbReference>
<feature type="region of interest" description="Disordered" evidence="1">
    <location>
        <begin position="12"/>
        <end position="122"/>
    </location>
</feature>
<proteinExistence type="predicted"/>
<feature type="compositionally biased region" description="Low complexity" evidence="1">
    <location>
        <begin position="37"/>
        <end position="48"/>
    </location>
</feature>
<evidence type="ECO:0000313" key="3">
    <source>
        <dbReference type="Proteomes" id="UP000648187"/>
    </source>
</evidence>
<evidence type="ECO:0000313" key="2">
    <source>
        <dbReference type="EMBL" id="KAF9405498.1"/>
    </source>
</evidence>
<name>A0A835G2N4_SPOEX</name>
<reference evidence="2" key="1">
    <citation type="submission" date="2020-08" db="EMBL/GenBank/DDBJ databases">
        <title>Spodoptera exigua strain:BAW_Kor-Di-RS1 Genome sequencing and assembly.</title>
        <authorList>
            <person name="Kim J."/>
            <person name="Nam H.Y."/>
            <person name="Kwon M."/>
            <person name="Choi J.H."/>
            <person name="Cho S.R."/>
            <person name="Kim G.-H."/>
        </authorList>
    </citation>
    <scope>NUCLEOTIDE SEQUENCE</scope>
    <source>
        <strain evidence="2">BAW_Kor-Di-RS1</strain>
        <tissue evidence="2">Whole-body</tissue>
    </source>
</reference>
<keyword evidence="3" id="KW-1185">Reference proteome</keyword>
<organism evidence="2 3">
    <name type="scientific">Spodoptera exigua</name>
    <name type="common">Beet armyworm</name>
    <name type="synonym">Noctua fulgens</name>
    <dbReference type="NCBI Taxonomy" id="7107"/>
    <lineage>
        <taxon>Eukaryota</taxon>
        <taxon>Metazoa</taxon>
        <taxon>Ecdysozoa</taxon>
        <taxon>Arthropoda</taxon>
        <taxon>Hexapoda</taxon>
        <taxon>Insecta</taxon>
        <taxon>Pterygota</taxon>
        <taxon>Neoptera</taxon>
        <taxon>Endopterygota</taxon>
        <taxon>Lepidoptera</taxon>
        <taxon>Glossata</taxon>
        <taxon>Ditrysia</taxon>
        <taxon>Noctuoidea</taxon>
        <taxon>Noctuidae</taxon>
        <taxon>Amphipyrinae</taxon>
        <taxon>Spodoptera</taxon>
    </lineage>
</organism>
<accession>A0A835G2N4</accession>